<dbReference type="EMBL" id="BART01023063">
    <property type="protein sequence ID" value="GAH03744.1"/>
    <property type="molecule type" value="Genomic_DNA"/>
</dbReference>
<proteinExistence type="predicted"/>
<dbReference type="AlphaFoldDB" id="X1DF97"/>
<evidence type="ECO:0000313" key="1">
    <source>
        <dbReference type="EMBL" id="GAH03744.1"/>
    </source>
</evidence>
<feature type="non-terminal residue" evidence="1">
    <location>
        <position position="209"/>
    </location>
</feature>
<protein>
    <submittedName>
        <fullName evidence="1">Uncharacterized protein</fullName>
    </submittedName>
</protein>
<accession>X1DF97</accession>
<gene>
    <name evidence="1" type="ORF">S01H4_42066</name>
</gene>
<sequence length="209" mass="24145">MSKFLGNELVVIQKTIHQEFLRLNDGIPYTAILFDVLTVGNVVGRVVDSKSMIELNNACLALFNEYKHDFLTLKAKFDEMTTILESVITFSSVIKGKNTILFRIEVHNHSIDSSSHSPQKVISPQINQTYIISESDPNNHEFYVPDYFVQAQNGDKLSYDTFAYLPNFELCFHKVDKIDDSCDDSCEKSYDCNCDKHKRRKRKKHHKKD</sequence>
<reference evidence="1" key="1">
    <citation type="journal article" date="2014" name="Front. Microbiol.">
        <title>High frequency of phylogenetically diverse reductive dehalogenase-homologous genes in deep subseafloor sedimentary metagenomes.</title>
        <authorList>
            <person name="Kawai M."/>
            <person name="Futagami T."/>
            <person name="Toyoda A."/>
            <person name="Takaki Y."/>
            <person name="Nishi S."/>
            <person name="Hori S."/>
            <person name="Arai W."/>
            <person name="Tsubouchi T."/>
            <person name="Morono Y."/>
            <person name="Uchiyama I."/>
            <person name="Ito T."/>
            <person name="Fujiyama A."/>
            <person name="Inagaki F."/>
            <person name="Takami H."/>
        </authorList>
    </citation>
    <scope>NUCLEOTIDE SEQUENCE</scope>
    <source>
        <strain evidence="1">Expedition CK06-06</strain>
    </source>
</reference>
<comment type="caution">
    <text evidence="1">The sequence shown here is derived from an EMBL/GenBank/DDBJ whole genome shotgun (WGS) entry which is preliminary data.</text>
</comment>
<organism evidence="1">
    <name type="scientific">marine sediment metagenome</name>
    <dbReference type="NCBI Taxonomy" id="412755"/>
    <lineage>
        <taxon>unclassified sequences</taxon>
        <taxon>metagenomes</taxon>
        <taxon>ecological metagenomes</taxon>
    </lineage>
</organism>
<name>X1DF97_9ZZZZ</name>